<dbReference type="AlphaFoldDB" id="A0A645BI92"/>
<dbReference type="InterPro" id="IPR012854">
    <property type="entry name" value="Cu_amine_oxidase-like_N"/>
</dbReference>
<comment type="caution">
    <text evidence="2">The sequence shown here is derived from an EMBL/GenBank/DDBJ whole genome shotgun (WGS) entry which is preliminary data.</text>
</comment>
<accession>A0A645BI92</accession>
<evidence type="ECO:0000313" key="2">
    <source>
        <dbReference type="EMBL" id="MPM65189.1"/>
    </source>
</evidence>
<dbReference type="SUPFAM" id="SSF55383">
    <property type="entry name" value="Copper amine oxidase, domain N"/>
    <property type="match status" value="1"/>
</dbReference>
<proteinExistence type="predicted"/>
<name>A0A645BI92_9ZZZZ</name>
<dbReference type="Pfam" id="PF07833">
    <property type="entry name" value="Cu_amine_oxidN1"/>
    <property type="match status" value="1"/>
</dbReference>
<feature type="domain" description="Copper amine oxidase-like N-terminal" evidence="1">
    <location>
        <begin position="181"/>
        <end position="303"/>
    </location>
</feature>
<reference evidence="2" key="1">
    <citation type="submission" date="2019-08" db="EMBL/GenBank/DDBJ databases">
        <authorList>
            <person name="Kucharzyk K."/>
            <person name="Murdoch R.W."/>
            <person name="Higgins S."/>
            <person name="Loffler F."/>
        </authorList>
    </citation>
    <scope>NUCLEOTIDE SEQUENCE</scope>
</reference>
<dbReference type="EMBL" id="VSSQ01020379">
    <property type="protein sequence ID" value="MPM65189.1"/>
    <property type="molecule type" value="Genomic_DNA"/>
</dbReference>
<protein>
    <recommendedName>
        <fullName evidence="1">Copper amine oxidase-like N-terminal domain-containing protein</fullName>
    </recommendedName>
</protein>
<sequence length="311" mass="33819">MQLNAFRKLFLSVLIVAGLTVIPAAAAYEETVHWGDPTYQILVPGFIEGRKIEINGQTTDAIVIEKPAKNSYGKYTFFEIITTDKKATMVTSTVSTYEEAIGDFMADLENGTVSYSPTLMENLDDVADQPIYMGFSFRDDAFDVIYECPLWVVFEGSETTAPAPVALKEVAASPNASKVLVNGQQTSFEAYTIGGYNYFKLRDLAMAVQGSGKQFEVTWDGEKKAINLVSGSAYTAVGGELAAGSGTASVQAIPNQSKIYLDGQEIALDAYTINGNNYFKLRDVATVFDFGVTWDGTLNQIVIDTTTGYTE</sequence>
<organism evidence="2">
    <name type="scientific">bioreactor metagenome</name>
    <dbReference type="NCBI Taxonomy" id="1076179"/>
    <lineage>
        <taxon>unclassified sequences</taxon>
        <taxon>metagenomes</taxon>
        <taxon>ecological metagenomes</taxon>
    </lineage>
</organism>
<gene>
    <name evidence="2" type="ORF">SDC9_112081</name>
</gene>
<evidence type="ECO:0000259" key="1">
    <source>
        <dbReference type="Pfam" id="PF07833"/>
    </source>
</evidence>
<dbReference type="InterPro" id="IPR036582">
    <property type="entry name" value="Mao_N_sf"/>
</dbReference>